<comment type="caution">
    <text evidence="1">The sequence shown here is derived from an EMBL/GenBank/DDBJ whole genome shotgun (WGS) entry which is preliminary data.</text>
</comment>
<reference evidence="1" key="1">
    <citation type="journal article" date="2014" name="Int. J. Syst. Evol. Microbiol.">
        <title>Complete genome sequence of Corynebacterium casei LMG S-19264T (=DSM 44701T), isolated from a smear-ripened cheese.</title>
        <authorList>
            <consortium name="US DOE Joint Genome Institute (JGI-PGF)"/>
            <person name="Walter F."/>
            <person name="Albersmeier A."/>
            <person name="Kalinowski J."/>
            <person name="Ruckert C."/>
        </authorList>
    </citation>
    <scope>NUCLEOTIDE SEQUENCE</scope>
    <source>
        <strain evidence="1">KCTC 42590</strain>
    </source>
</reference>
<sequence length="243" mass="27551">MSDIATDFTFKHNPLQFRVAWKALKDLIANKEDTEQVFIIMKALSGSSQSRQFQRFMKTENGQRILRERPVLLNTLMDRDYLASLPVGSVGRTYLSFMEEENLTADGLVEASEVSPIDVESEDFRLYLERMRDVHDLWHVLSGYGRDGFGEACVVAFSYAQTKSLGFAAIALMGGYDFNKKVPGHGIWSAIWQAYRNGRKSAWLPAVMYEEILPRPLEEVRQELNIMPPSKYLGSPEVIAATA</sequence>
<dbReference type="Proteomes" id="UP000630923">
    <property type="component" value="Unassembled WGS sequence"/>
</dbReference>
<gene>
    <name evidence="1" type="ORF">GCM10017044_01710</name>
</gene>
<accession>A0A919E4B3</accession>
<evidence type="ECO:0008006" key="3">
    <source>
        <dbReference type="Google" id="ProtNLM"/>
    </source>
</evidence>
<dbReference type="EMBL" id="BNCI01000001">
    <property type="protein sequence ID" value="GHF11579.1"/>
    <property type="molecule type" value="Genomic_DNA"/>
</dbReference>
<dbReference type="InterPro" id="IPR007715">
    <property type="entry name" value="Coq4"/>
</dbReference>
<protein>
    <recommendedName>
        <fullName evidence="3">Ubiquinone biosynthesis protein</fullName>
    </recommendedName>
</protein>
<dbReference type="Pfam" id="PF05019">
    <property type="entry name" value="Coq4"/>
    <property type="match status" value="1"/>
</dbReference>
<dbReference type="GO" id="GO:0006744">
    <property type="term" value="P:ubiquinone biosynthetic process"/>
    <property type="evidence" value="ECO:0007669"/>
    <property type="project" value="InterPro"/>
</dbReference>
<dbReference type="RefSeq" id="WP_191249673.1">
    <property type="nucleotide sequence ID" value="NZ_BNCI01000001.1"/>
</dbReference>
<dbReference type="PANTHER" id="PTHR12922:SF7">
    <property type="entry name" value="UBIQUINONE BIOSYNTHESIS PROTEIN COQ4 HOMOLOG, MITOCHONDRIAL"/>
    <property type="match status" value="1"/>
</dbReference>
<reference evidence="1" key="2">
    <citation type="submission" date="2020-09" db="EMBL/GenBank/DDBJ databases">
        <authorList>
            <person name="Sun Q."/>
            <person name="Kim S."/>
        </authorList>
    </citation>
    <scope>NUCLEOTIDE SEQUENCE</scope>
    <source>
        <strain evidence="1">KCTC 42590</strain>
    </source>
</reference>
<organism evidence="1 2">
    <name type="scientific">Kordiimonas sediminis</name>
    <dbReference type="NCBI Taxonomy" id="1735581"/>
    <lineage>
        <taxon>Bacteria</taxon>
        <taxon>Pseudomonadati</taxon>
        <taxon>Pseudomonadota</taxon>
        <taxon>Alphaproteobacteria</taxon>
        <taxon>Kordiimonadales</taxon>
        <taxon>Kordiimonadaceae</taxon>
        <taxon>Kordiimonas</taxon>
    </lineage>
</organism>
<dbReference type="AlphaFoldDB" id="A0A919E4B3"/>
<evidence type="ECO:0000313" key="2">
    <source>
        <dbReference type="Proteomes" id="UP000630923"/>
    </source>
</evidence>
<dbReference type="PANTHER" id="PTHR12922">
    <property type="entry name" value="UBIQUINONE BIOSYNTHESIS PROTEIN"/>
    <property type="match status" value="1"/>
</dbReference>
<proteinExistence type="predicted"/>
<name>A0A919E4B3_9PROT</name>
<keyword evidence="2" id="KW-1185">Reference proteome</keyword>
<evidence type="ECO:0000313" key="1">
    <source>
        <dbReference type="EMBL" id="GHF11579.1"/>
    </source>
</evidence>